<name>A0ABD1LES6_9FABA</name>
<feature type="region of interest" description="Disordered" evidence="1">
    <location>
        <begin position="367"/>
        <end position="398"/>
    </location>
</feature>
<gene>
    <name evidence="2" type="ORF">Fmac_026410</name>
</gene>
<keyword evidence="3" id="KW-1185">Reference proteome</keyword>
<accession>A0ABD1LES6</accession>
<feature type="region of interest" description="Disordered" evidence="1">
    <location>
        <begin position="193"/>
        <end position="227"/>
    </location>
</feature>
<protein>
    <submittedName>
        <fullName evidence="2">Uncharacterized protein</fullName>
    </submittedName>
</protein>
<feature type="region of interest" description="Disordered" evidence="1">
    <location>
        <begin position="240"/>
        <end position="278"/>
    </location>
</feature>
<dbReference type="PANTHER" id="PTHR46284">
    <property type="entry name" value="PROTEIN KINESIN LIGHT CHAIN-RELATED 3"/>
    <property type="match status" value="1"/>
</dbReference>
<comment type="caution">
    <text evidence="2">The sequence shown here is derived from an EMBL/GenBank/DDBJ whole genome shotgun (WGS) entry which is preliminary data.</text>
</comment>
<dbReference type="InterPro" id="IPR011990">
    <property type="entry name" value="TPR-like_helical_dom_sf"/>
</dbReference>
<reference evidence="2 3" key="1">
    <citation type="submission" date="2024-08" db="EMBL/GenBank/DDBJ databases">
        <title>Insights into the chromosomal genome structure of Flemingia macrophylla.</title>
        <authorList>
            <person name="Ding Y."/>
            <person name="Zhao Y."/>
            <person name="Bi W."/>
            <person name="Wu M."/>
            <person name="Zhao G."/>
            <person name="Gong Y."/>
            <person name="Li W."/>
            <person name="Zhang P."/>
        </authorList>
    </citation>
    <scope>NUCLEOTIDE SEQUENCE [LARGE SCALE GENOMIC DNA]</scope>
    <source>
        <strain evidence="2">DYQJB</strain>
        <tissue evidence="2">Leaf</tissue>
    </source>
</reference>
<dbReference type="Gene3D" id="1.25.40.10">
    <property type="entry name" value="Tetratricopeptide repeat domain"/>
    <property type="match status" value="1"/>
</dbReference>
<sequence>MQFDKAKELYKKTLEIHRAHSERASLEEAADKRLMALICEAKGDYESALEHLVLASMAMVANGQDNEVASIDVSIGNIYMSLCRFDEAIFSYQKLRESKSYCENALRIYSKPVPGTTAEEIAGGLTEVSVVFESVDEPEEALKLLGRAMKLLEDKPGQQSSNALIDFSDPPGLEGLAHFLGFSLFGRAPRLKTPPKPVEDFSDEGSSDIGSNTPGGGTCKNTSMPKLVRGVTKNWRERFRESKGHSQYGSLDQIGSDGGDGSRPKRGTTINRAQSHANSSCLCSKAESSQADNELVFVFNKQGAFRTSLTFLNMSNTSSSSFSSDFSEAETSGSNSVRSLSSNAVRSPEDVEGLAEVLERNVGGERHNVETEVEPKAEGGTEARVSGRAGAEDGSDTDMAAKHKRLARKREFDLVLMSGYEWVHGEIGANYSCFRDDDSILNLLSYTKFLDGFPSEERYPIGLSRCRGDESPHPDFVFLDKSNFVVPSFYVYDCWFRDLHLKLPFDDFILSVLWALNVVSTQLHPNSWAAMQAFKANQGSDPSKLPRPTLQDIIPPVTERKRKKKGTKKAAVRAGKCSTEDEAHATISAYPEKRMNQTLIRDHTHTSLDGIPETLAGPGFINPKVSVQDFICLDFMSTEGQRAVEGLSSAEKLKALGEMYFRCAALSQVLALEPSPELSALQAKLNESERVTGEILAGNNELIEDNKKFSADNAALCHRVEELTAINNKLVEGRQKAIMELGKLDKEFKDYKMWAQAEAAHHHEHGFYHAIRQAKHFCDLRGHEFDIGMDFCKREYMSYDDMPEDANPDEDVESLFAETVPQVGDAVADGDTQADDTHAEDEQYIDIEGEEEVAPTRGVAEAPRLKTPPKSAEDFSDEGSSDVDSNTPGGGTYKNTLMPKLVRGSGRERSGRDCLRSTDACEQRSHQILVTYLSGHLPRPSTQANKAQLYINKSYRVHQQDPLEASAAILNESRLTSLPKHTLA</sequence>
<evidence type="ECO:0000313" key="3">
    <source>
        <dbReference type="Proteomes" id="UP001603857"/>
    </source>
</evidence>
<evidence type="ECO:0000313" key="2">
    <source>
        <dbReference type="EMBL" id="KAL2322031.1"/>
    </source>
</evidence>
<dbReference type="EMBL" id="JBGMDY010000009">
    <property type="protein sequence ID" value="KAL2322031.1"/>
    <property type="molecule type" value="Genomic_DNA"/>
</dbReference>
<feature type="region of interest" description="Disordered" evidence="1">
    <location>
        <begin position="825"/>
        <end position="898"/>
    </location>
</feature>
<dbReference type="Proteomes" id="UP001603857">
    <property type="component" value="Unassembled WGS sequence"/>
</dbReference>
<feature type="compositionally biased region" description="Polar residues" evidence="1">
    <location>
        <begin position="268"/>
        <end position="278"/>
    </location>
</feature>
<feature type="compositionally biased region" description="Low complexity" evidence="1">
    <location>
        <begin position="320"/>
        <end position="346"/>
    </location>
</feature>
<feature type="region of interest" description="Disordered" evidence="1">
    <location>
        <begin position="320"/>
        <end position="351"/>
    </location>
</feature>
<organism evidence="2 3">
    <name type="scientific">Flemingia macrophylla</name>
    <dbReference type="NCBI Taxonomy" id="520843"/>
    <lineage>
        <taxon>Eukaryota</taxon>
        <taxon>Viridiplantae</taxon>
        <taxon>Streptophyta</taxon>
        <taxon>Embryophyta</taxon>
        <taxon>Tracheophyta</taxon>
        <taxon>Spermatophyta</taxon>
        <taxon>Magnoliopsida</taxon>
        <taxon>eudicotyledons</taxon>
        <taxon>Gunneridae</taxon>
        <taxon>Pentapetalae</taxon>
        <taxon>rosids</taxon>
        <taxon>fabids</taxon>
        <taxon>Fabales</taxon>
        <taxon>Fabaceae</taxon>
        <taxon>Papilionoideae</taxon>
        <taxon>50 kb inversion clade</taxon>
        <taxon>NPAAA clade</taxon>
        <taxon>indigoferoid/millettioid clade</taxon>
        <taxon>Phaseoleae</taxon>
        <taxon>Flemingia</taxon>
    </lineage>
</organism>
<evidence type="ECO:0000256" key="1">
    <source>
        <dbReference type="SAM" id="MobiDB-lite"/>
    </source>
</evidence>
<proteinExistence type="predicted"/>
<dbReference type="PANTHER" id="PTHR46284:SF2">
    <property type="entry name" value="PROTEIN KINESIN LIGHT CHAIN-RELATED 1"/>
    <property type="match status" value="1"/>
</dbReference>
<dbReference type="AlphaFoldDB" id="A0ABD1LES6"/>
<feature type="compositionally biased region" description="Acidic residues" evidence="1">
    <location>
        <begin position="842"/>
        <end position="853"/>
    </location>
</feature>
<dbReference type="SUPFAM" id="SSF48452">
    <property type="entry name" value="TPR-like"/>
    <property type="match status" value="1"/>
</dbReference>
<feature type="compositionally biased region" description="Basic and acidic residues" evidence="1">
    <location>
        <begin position="367"/>
        <end position="381"/>
    </location>
</feature>